<keyword evidence="1" id="KW-0472">Membrane</keyword>
<feature type="transmembrane region" description="Helical" evidence="1">
    <location>
        <begin position="127"/>
        <end position="149"/>
    </location>
</feature>
<gene>
    <name evidence="2" type="ORF">CCE28_00625</name>
</gene>
<dbReference type="InterPro" id="IPR003832">
    <property type="entry name" value="DUF212"/>
</dbReference>
<dbReference type="AlphaFoldDB" id="A0A267MQG7"/>
<dbReference type="RefSeq" id="WP_095129934.1">
    <property type="nucleotide sequence ID" value="NZ_NIBG01000001.1"/>
</dbReference>
<comment type="caution">
    <text evidence="2">The sequence shown here is derived from an EMBL/GenBank/DDBJ whole genome shotgun (WGS) entry which is preliminary data.</text>
</comment>
<accession>A0A267MQG7</accession>
<organism evidence="2 3">
    <name type="scientific">Anaeromicrobium sediminis</name>
    <dbReference type="NCBI Taxonomy" id="1478221"/>
    <lineage>
        <taxon>Bacteria</taxon>
        <taxon>Bacillati</taxon>
        <taxon>Bacillota</taxon>
        <taxon>Clostridia</taxon>
        <taxon>Peptostreptococcales</taxon>
        <taxon>Thermotaleaceae</taxon>
        <taxon>Anaeromicrobium</taxon>
    </lineage>
</organism>
<reference evidence="2 3" key="1">
    <citation type="submission" date="2017-06" db="EMBL/GenBank/DDBJ databases">
        <title>Draft genome sequence of anaerobic fermentative bacterium Anaeromicrobium sediminis DY2726D isolated from West Pacific Ocean sediments.</title>
        <authorList>
            <person name="Zeng X."/>
        </authorList>
    </citation>
    <scope>NUCLEOTIDE SEQUENCE [LARGE SCALE GENOMIC DNA]</scope>
    <source>
        <strain evidence="2 3">DY2726D</strain>
    </source>
</reference>
<dbReference type="PANTHER" id="PTHR31446:SF29">
    <property type="entry name" value="ACID PHOSPHATASE_VANADIUM-DEPENDENT HALOPEROXIDASE-RELATED PROTEIN"/>
    <property type="match status" value="1"/>
</dbReference>
<proteinExistence type="predicted"/>
<name>A0A267MQG7_9FIRM</name>
<dbReference type="Pfam" id="PF02681">
    <property type="entry name" value="DUF212"/>
    <property type="match status" value="1"/>
</dbReference>
<dbReference type="Proteomes" id="UP000216024">
    <property type="component" value="Unassembled WGS sequence"/>
</dbReference>
<evidence type="ECO:0000313" key="3">
    <source>
        <dbReference type="Proteomes" id="UP000216024"/>
    </source>
</evidence>
<dbReference type="PANTHER" id="PTHR31446">
    <property type="entry name" value="ACID PHOSPHATASE/VANADIUM-DEPENDENT HALOPEROXIDASE-RELATED PROTEIN"/>
    <property type="match status" value="1"/>
</dbReference>
<keyword evidence="3" id="KW-1185">Reference proteome</keyword>
<keyword evidence="1" id="KW-0812">Transmembrane</keyword>
<dbReference type="EMBL" id="NIBG01000001">
    <property type="protein sequence ID" value="PAB60970.1"/>
    <property type="molecule type" value="Genomic_DNA"/>
</dbReference>
<keyword evidence="1" id="KW-1133">Transmembrane helix</keyword>
<evidence type="ECO:0000256" key="1">
    <source>
        <dbReference type="SAM" id="Phobius"/>
    </source>
</evidence>
<dbReference type="OrthoDB" id="9792681at2"/>
<protein>
    <recommendedName>
        <fullName evidence="4">Acid phosphatase</fullName>
    </recommendedName>
</protein>
<evidence type="ECO:0008006" key="4">
    <source>
        <dbReference type="Google" id="ProtNLM"/>
    </source>
</evidence>
<evidence type="ECO:0000313" key="2">
    <source>
        <dbReference type="EMBL" id="PAB60970.1"/>
    </source>
</evidence>
<feature type="transmembrane region" description="Helical" evidence="1">
    <location>
        <begin position="12"/>
        <end position="33"/>
    </location>
</feature>
<sequence>MLFIHELINNEIISVTFIAWFIAQILKVILTLITDKKFDVYRFVGSGGMPSSHSALVMALSTAVGLKKGWGSVEYAISLAVAMVVMYDASGVRRSVGKQAMILNKIIADKHNHKSLKEIREKRLKELIGHTPIEVFAGALLGILIANVVM</sequence>
<feature type="transmembrane region" description="Helical" evidence="1">
    <location>
        <begin position="70"/>
        <end position="89"/>
    </location>
</feature>